<keyword evidence="2" id="KW-1185">Reference proteome</keyword>
<reference evidence="1 2" key="1">
    <citation type="submission" date="2024-02" db="EMBL/GenBank/DDBJ databases">
        <authorList>
            <person name="Chen Y."/>
            <person name="Shah S."/>
            <person name="Dougan E. K."/>
            <person name="Thang M."/>
            <person name="Chan C."/>
        </authorList>
    </citation>
    <scope>NUCLEOTIDE SEQUENCE [LARGE SCALE GENOMIC DNA]</scope>
</reference>
<evidence type="ECO:0000313" key="2">
    <source>
        <dbReference type="Proteomes" id="UP001642484"/>
    </source>
</evidence>
<name>A0ABP0JP64_9DINO</name>
<sequence length="89" mass="9864">MLSWRSDSGCSGFVEPEIGCTCIELLCTEGFLSDPDVPGCKRLACTKIPETFMTEKYKELPSLPGTQFIPCFSVGYVKGWKRAVIAFNM</sequence>
<accession>A0ABP0JP64</accession>
<evidence type="ECO:0000313" key="1">
    <source>
        <dbReference type="EMBL" id="CAK9015892.1"/>
    </source>
</evidence>
<protein>
    <submittedName>
        <fullName evidence="1">Uncharacterized protein</fullName>
    </submittedName>
</protein>
<proteinExistence type="predicted"/>
<dbReference type="Proteomes" id="UP001642484">
    <property type="component" value="Unassembled WGS sequence"/>
</dbReference>
<organism evidence="1 2">
    <name type="scientific">Durusdinium trenchii</name>
    <dbReference type="NCBI Taxonomy" id="1381693"/>
    <lineage>
        <taxon>Eukaryota</taxon>
        <taxon>Sar</taxon>
        <taxon>Alveolata</taxon>
        <taxon>Dinophyceae</taxon>
        <taxon>Suessiales</taxon>
        <taxon>Symbiodiniaceae</taxon>
        <taxon>Durusdinium</taxon>
    </lineage>
</organism>
<gene>
    <name evidence="1" type="ORF">CCMP2556_LOCUS12271</name>
</gene>
<comment type="caution">
    <text evidence="1">The sequence shown here is derived from an EMBL/GenBank/DDBJ whole genome shotgun (WGS) entry which is preliminary data.</text>
</comment>
<dbReference type="EMBL" id="CAXAMN010005925">
    <property type="protein sequence ID" value="CAK9015892.1"/>
    <property type="molecule type" value="Genomic_DNA"/>
</dbReference>